<dbReference type="Pfam" id="PF12845">
    <property type="entry name" value="TBD"/>
    <property type="match status" value="1"/>
</dbReference>
<keyword evidence="3" id="KW-0597">Phosphoprotein</keyword>
<comment type="caution">
    <text evidence="10">The sequence shown here is derived from an EMBL/GenBank/DDBJ whole genome shotgun (WGS) entry which is preliminary data.</text>
</comment>
<comment type="subcellular location">
    <subcellularLocation>
        <location evidence="1">Cytoplasm</location>
    </subcellularLocation>
</comment>
<dbReference type="InterPro" id="IPR024581">
    <property type="entry name" value="TBD"/>
</dbReference>
<dbReference type="EMBL" id="VYZF01001284">
    <property type="protein sequence ID" value="NWT44514.1"/>
    <property type="molecule type" value="Genomic_DNA"/>
</dbReference>
<evidence type="ECO:0000256" key="7">
    <source>
        <dbReference type="ARBA" id="ARBA00045676"/>
    </source>
</evidence>
<protein>
    <recommendedName>
        <fullName evidence="6">5-azacytidine-induced protein 2</fullName>
    </recommendedName>
</protein>
<evidence type="ECO:0000256" key="4">
    <source>
        <dbReference type="ARBA" id="ARBA00022843"/>
    </source>
</evidence>
<organism evidence="10 11">
    <name type="scientific">Chroicocephalus maculipennis</name>
    <name type="common">Brown-hooded gull</name>
    <name type="synonym">Larus maculipennis</name>
    <dbReference type="NCBI Taxonomy" id="287016"/>
    <lineage>
        <taxon>Eukaryota</taxon>
        <taxon>Metazoa</taxon>
        <taxon>Chordata</taxon>
        <taxon>Craniata</taxon>
        <taxon>Vertebrata</taxon>
        <taxon>Euteleostomi</taxon>
        <taxon>Archelosauria</taxon>
        <taxon>Archosauria</taxon>
        <taxon>Dinosauria</taxon>
        <taxon>Saurischia</taxon>
        <taxon>Theropoda</taxon>
        <taxon>Coelurosauria</taxon>
        <taxon>Aves</taxon>
        <taxon>Neognathae</taxon>
        <taxon>Neoaves</taxon>
        <taxon>Charadriiformes</taxon>
        <taxon>Laridae</taxon>
        <taxon>Chroicocephalus</taxon>
    </lineage>
</organism>
<sequence length="412" mass="47505">MEELVEDDICILNHEKADNGHRRDGEIPVSSYSGDESVASHFALVTAYEDIKKRLKETEKENSLLKKRVRILEEKLLGSRLEEECSSVGREQVNKAYQAFREACIDRDNLKSKLDKMMKESAESLKTLNEQLQSKEVELLQLRTEVETQQEMKNLYCTQSSWEIEKLNSDLKVHSLEQDLEKLKQECNSLRKELQKSKQKAQDENPLNGDYLQRQDIQRYENQVAFMFYFYVHQAYWELKREMSNLCLVTDVQAEILRKLKTNPTATKKGKSAFAVTDLTNTNPASAVPVQCVDLNISKLNLTSGVVYKKLSQNDEFLCNAVSPPLPRDAQIPSERVTLQAWTDERPIPVDGKTFQEHHSYGKSSLEDNSWVFPSPPKPNENVFWEMKNKSTLLNCPADYLDQCNQNCLHKS</sequence>
<dbReference type="GO" id="GO:0005737">
    <property type="term" value="C:cytoplasm"/>
    <property type="evidence" value="ECO:0007669"/>
    <property type="project" value="UniProtKB-SubCell"/>
</dbReference>
<feature type="coiled-coil region" evidence="8">
    <location>
        <begin position="48"/>
        <end position="75"/>
    </location>
</feature>
<dbReference type="PANTHER" id="PTHR14432:SF6">
    <property type="entry name" value="5-AZACYTIDINE-INDUCED PROTEIN 2"/>
    <property type="match status" value="1"/>
</dbReference>
<keyword evidence="4" id="KW-0832">Ubl conjugation</keyword>
<evidence type="ECO:0000256" key="2">
    <source>
        <dbReference type="ARBA" id="ARBA00022490"/>
    </source>
</evidence>
<evidence type="ECO:0000256" key="1">
    <source>
        <dbReference type="ARBA" id="ARBA00004496"/>
    </source>
</evidence>
<evidence type="ECO:0000259" key="9">
    <source>
        <dbReference type="Pfam" id="PF12845"/>
    </source>
</evidence>
<evidence type="ECO:0000313" key="11">
    <source>
        <dbReference type="Proteomes" id="UP000524558"/>
    </source>
</evidence>
<evidence type="ECO:0000256" key="8">
    <source>
        <dbReference type="SAM" id="Coils"/>
    </source>
</evidence>
<dbReference type="InterPro" id="IPR051891">
    <property type="entry name" value="TBK1-IKBKE_adapters"/>
</dbReference>
<keyword evidence="5 8" id="KW-0175">Coiled coil</keyword>
<keyword evidence="11" id="KW-1185">Reference proteome</keyword>
<feature type="coiled-coil region" evidence="8">
    <location>
        <begin position="111"/>
        <end position="204"/>
    </location>
</feature>
<keyword evidence="2" id="KW-0963">Cytoplasm</keyword>
<dbReference type="PANTHER" id="PTHR14432">
    <property type="entry name" value="PROSAPIP2 PROTEIN/5-AZACYTIDINE INDUCED GENE 2"/>
    <property type="match status" value="1"/>
</dbReference>
<evidence type="ECO:0000256" key="3">
    <source>
        <dbReference type="ARBA" id="ARBA00022553"/>
    </source>
</evidence>
<accession>A0A7K5NQE2</accession>
<gene>
    <name evidence="10" type="primary">Azi2</name>
    <name evidence="10" type="ORF">CHRMAC_R08644</name>
</gene>
<dbReference type="Proteomes" id="UP000524558">
    <property type="component" value="Unassembled WGS sequence"/>
</dbReference>
<evidence type="ECO:0000256" key="5">
    <source>
        <dbReference type="ARBA" id="ARBA00023054"/>
    </source>
</evidence>
<proteinExistence type="predicted"/>
<evidence type="ECO:0000313" key="10">
    <source>
        <dbReference type="EMBL" id="NWT44514.1"/>
    </source>
</evidence>
<dbReference type="AlphaFoldDB" id="A0A7K5NQE2"/>
<comment type="function">
    <text evidence="7">Adapter protein which binds TBK1 and IKBKE playing a role in antiviral innate immunity. Activates serine/threonine-protein kinase TBK1 and facilitates its oligomerization. Enhances the phosphorylation of NF-kappa-B p65 subunit RELA by TBK1. Promotes TBK1-induced as well as TNF-alpha or PMA-induced activation of NF-kappa-B. Participates in IFNB promoter activation via TICAM1.</text>
</comment>
<reference evidence="10 11" key="1">
    <citation type="submission" date="2019-09" db="EMBL/GenBank/DDBJ databases">
        <title>Bird 10,000 Genomes (B10K) Project - Family phase.</title>
        <authorList>
            <person name="Zhang G."/>
        </authorList>
    </citation>
    <scope>NUCLEOTIDE SEQUENCE [LARGE SCALE GENOMIC DNA]</scope>
    <source>
        <strain evidence="10">B10K-DU-021-33</strain>
        <tissue evidence="10">Mixed tissue sample</tissue>
    </source>
</reference>
<feature type="non-terminal residue" evidence="10">
    <location>
        <position position="412"/>
    </location>
</feature>
<evidence type="ECO:0000256" key="6">
    <source>
        <dbReference type="ARBA" id="ARBA00040858"/>
    </source>
</evidence>
<name>A0A7K5NQE2_CHRMC</name>
<feature type="non-terminal residue" evidence="10">
    <location>
        <position position="1"/>
    </location>
</feature>
<feature type="domain" description="Tbk1/Ikki binding" evidence="9">
    <location>
        <begin position="233"/>
        <end position="271"/>
    </location>
</feature>